<feature type="coiled-coil region" evidence="1">
    <location>
        <begin position="769"/>
        <end position="825"/>
    </location>
</feature>
<name>A0ABQ9YF78_9EUKA</name>
<gene>
    <name evidence="3" type="ORF">BLNAU_2591</name>
</gene>
<evidence type="ECO:0008006" key="5">
    <source>
        <dbReference type="Google" id="ProtNLM"/>
    </source>
</evidence>
<feature type="compositionally biased region" description="Basic and acidic residues" evidence="2">
    <location>
        <begin position="331"/>
        <end position="347"/>
    </location>
</feature>
<feature type="compositionally biased region" description="Low complexity" evidence="2">
    <location>
        <begin position="615"/>
        <end position="624"/>
    </location>
</feature>
<organism evidence="3 4">
    <name type="scientific">Blattamonas nauphoetae</name>
    <dbReference type="NCBI Taxonomy" id="2049346"/>
    <lineage>
        <taxon>Eukaryota</taxon>
        <taxon>Metamonada</taxon>
        <taxon>Preaxostyla</taxon>
        <taxon>Oxymonadida</taxon>
        <taxon>Blattamonas</taxon>
    </lineage>
</organism>
<feature type="compositionally biased region" description="Basic and acidic residues" evidence="2">
    <location>
        <begin position="1058"/>
        <end position="1078"/>
    </location>
</feature>
<feature type="region of interest" description="Disordered" evidence="2">
    <location>
        <begin position="844"/>
        <end position="932"/>
    </location>
</feature>
<proteinExistence type="predicted"/>
<feature type="region of interest" description="Disordered" evidence="2">
    <location>
        <begin position="76"/>
        <end position="582"/>
    </location>
</feature>
<feature type="compositionally biased region" description="Basic and acidic residues" evidence="2">
    <location>
        <begin position="281"/>
        <end position="291"/>
    </location>
</feature>
<keyword evidence="1" id="KW-0175">Coiled coil</keyword>
<evidence type="ECO:0000256" key="1">
    <source>
        <dbReference type="SAM" id="Coils"/>
    </source>
</evidence>
<feature type="compositionally biased region" description="Acidic residues" evidence="2">
    <location>
        <begin position="412"/>
        <end position="430"/>
    </location>
</feature>
<feature type="region of interest" description="Disordered" evidence="2">
    <location>
        <begin position="975"/>
        <end position="1004"/>
    </location>
</feature>
<feature type="compositionally biased region" description="Basic and acidic residues" evidence="2">
    <location>
        <begin position="561"/>
        <end position="577"/>
    </location>
</feature>
<dbReference type="Proteomes" id="UP001281761">
    <property type="component" value="Unassembled WGS sequence"/>
</dbReference>
<feature type="compositionally biased region" description="Basic and acidic residues" evidence="2">
    <location>
        <begin position="488"/>
        <end position="503"/>
    </location>
</feature>
<feature type="compositionally biased region" description="Polar residues" evidence="2">
    <location>
        <begin position="203"/>
        <end position="213"/>
    </location>
</feature>
<keyword evidence="4" id="KW-1185">Reference proteome</keyword>
<feature type="compositionally biased region" description="Basic and acidic residues" evidence="2">
    <location>
        <begin position="299"/>
        <end position="311"/>
    </location>
</feature>
<feature type="compositionally biased region" description="Basic and acidic residues" evidence="2">
    <location>
        <begin position="374"/>
        <end position="386"/>
    </location>
</feature>
<feature type="compositionally biased region" description="Polar residues" evidence="2">
    <location>
        <begin position="76"/>
        <end position="85"/>
    </location>
</feature>
<feature type="region of interest" description="Disordered" evidence="2">
    <location>
        <begin position="1036"/>
        <end position="1090"/>
    </location>
</feature>
<dbReference type="EMBL" id="JARBJD010000011">
    <property type="protein sequence ID" value="KAK2962348.1"/>
    <property type="molecule type" value="Genomic_DNA"/>
</dbReference>
<accession>A0ABQ9YF78</accession>
<feature type="compositionally biased region" description="Basic and acidic residues" evidence="2">
    <location>
        <begin position="871"/>
        <end position="882"/>
    </location>
</feature>
<evidence type="ECO:0000256" key="2">
    <source>
        <dbReference type="SAM" id="MobiDB-lite"/>
    </source>
</evidence>
<feature type="compositionally biased region" description="Basic and acidic residues" evidence="2">
    <location>
        <begin position="844"/>
        <end position="854"/>
    </location>
</feature>
<feature type="region of interest" description="Disordered" evidence="2">
    <location>
        <begin position="613"/>
        <end position="687"/>
    </location>
</feature>
<evidence type="ECO:0000313" key="4">
    <source>
        <dbReference type="Proteomes" id="UP001281761"/>
    </source>
</evidence>
<evidence type="ECO:0000313" key="3">
    <source>
        <dbReference type="EMBL" id="KAK2962348.1"/>
    </source>
</evidence>
<feature type="compositionally biased region" description="Low complexity" evidence="2">
    <location>
        <begin position="469"/>
        <end position="479"/>
    </location>
</feature>
<protein>
    <recommendedName>
        <fullName evidence="5">DUF4378 domain-containing protein</fullName>
    </recommendedName>
</protein>
<feature type="compositionally biased region" description="Polar residues" evidence="2">
    <location>
        <begin position="143"/>
        <end position="154"/>
    </location>
</feature>
<feature type="compositionally biased region" description="Polar residues" evidence="2">
    <location>
        <begin position="244"/>
        <end position="273"/>
    </location>
</feature>
<feature type="compositionally biased region" description="Low complexity" evidence="2">
    <location>
        <begin position="166"/>
        <end position="176"/>
    </location>
</feature>
<sequence>MPSPPFKTLHVGRENITLLVSCPSGELVVSADHSIVLSSDLLSYLCVLFEQRMIGTMISLTTPQKQDRNLSSAHPINRTSLASSGSTVSVMSRREVVVSPHTPARQTQDNRHRMSAEMHHLEDEEARTQEQLKRVQAELEALSNRTYPQSTPSRSHPRRHATQTYSSHTSLSSLSSNDERPSHTQRDHVYDHHQEHTPPHPYQPTSHPHTSGSAHDPLSHTHPPSSKHEMSPAYPHSQSDRQNRSGVHQLSPQSTPKNETDRTSLTTPLTSPDVTGIVSTEKARRQKEVMKLLRKVVKRKVEESIDDRHDSDQDETDSEEKRKKERREKRTRQEKAKKQKQPKESHSKPKKAPTPEPSEDSDHSGEEEQSSESQKSEPETPLRTSDEMTVPTPIRLQSATGQSPTSSVRDSESDEEKDESESDLGEQDENENTKKDSPTKPHHHRTEEEESTDRRNDEMKSIHEDNIYVQSQESSSEQESSVDDDEVKSDHPPEPEQTDDHSKSVQSPTSPHSTPVTPQDPTPQTTSDGDKLDTETFSASSASSRSRPDRDLHPLRWIQEQLKREEHSKTQKQDGRTRLISPLQFNTASNNLSAKLGLSPRNTQFAFDMRAHPATFTPSNSHTPSTPPRHGDHTANVSILDTPKFSPQSEKHGSPFNVTPFTPKSFTPSTRKLSPSMRSDADSETSSFWQNLHETESKRREKKLYDLFSEWEKKMRMCRNEIGMMKREYGAEKKKLAALAQMDADWKERTSGFKSKMEEEEEEARKHEMTEIVRKMVELKDRAKDAKRNLSADLQRIESDVRRECSESNRRLQQLESQRMFMEKLEHEPKEDNRMTNEELVDVLEKRKEEDEKVAGVSMPVTPRSHSTLKAKREEIAVEETHTPPGDEEEEAEEEPNLRSSTRYSTHEEDEEEEEKVNEQKSTPVRPAPIVTEPVVLTPQQVDHLLTSAVSNEQTVLLLSPSQTVHSVLHTLSKQHLDLSPPRERDEEPDADIVPSPSHSPAILEKNDLSDMSDLNSSFPTLEALTTPFDLPVLTESISPREQERNTVENVKKRKDKAKLEEYIKQHNEEEQKKRMGAQDDSAVSPHKADVAAPSSKDEVFLGTLLGLPTSPASPLRIRRSEKVQVDCRYLLKQYLSSAHFVSLFLDAVFRFVEQEDQSLPLYGVDEQVDWSYSDLEIFKKASKSPPPTIQNPKQRHFFLPVPEEIDVTVFDTVNPEVQNVVKAMVDKTVRSNTKANLLLPSKDKQTPHFEILPNSVPSSEEIRTIVNKVTFPLFDTLNEKLGSDRRELVKESQLSEAVTMSLWRKDVSGQLSQDELSSPFMKLHVPSQSSQMKHAPLFILRVAQLTFHYLVFQACLPLNYNTITSIVNRPPSSLSGDEYLLKDQQSYLLKQAPVRLDTSILSYALLLPPLSPSAQWTLTQMEEDEPQLKLRDEEKLDWISAGQERETMEVAQEQNVDLLVSYAVLKEEHNDWDLQVMSDFIVEMFVEEIATGMIDEVLDEVGMERGEPDPEYEEEERE</sequence>
<feature type="compositionally biased region" description="Basic and acidic residues" evidence="2">
    <location>
        <begin position="177"/>
        <end position="198"/>
    </location>
</feature>
<feature type="compositionally biased region" description="Polar residues" evidence="2">
    <location>
        <begin position="395"/>
        <end position="405"/>
    </location>
</feature>
<feature type="compositionally biased region" description="Basic and acidic residues" evidence="2">
    <location>
        <begin position="1039"/>
        <end position="1051"/>
    </location>
</feature>
<feature type="compositionally biased region" description="Basic and acidic residues" evidence="2">
    <location>
        <begin position="975"/>
        <end position="986"/>
    </location>
</feature>
<feature type="compositionally biased region" description="Basic and acidic residues" evidence="2">
    <location>
        <begin position="108"/>
        <end position="137"/>
    </location>
</feature>
<reference evidence="3 4" key="1">
    <citation type="journal article" date="2022" name="bioRxiv">
        <title>Genomics of Preaxostyla Flagellates Illuminates Evolutionary Transitions and the Path Towards Mitochondrial Loss.</title>
        <authorList>
            <person name="Novak L.V.F."/>
            <person name="Treitli S.C."/>
            <person name="Pyrih J."/>
            <person name="Halakuc P."/>
            <person name="Pipaliya S.V."/>
            <person name="Vacek V."/>
            <person name="Brzon O."/>
            <person name="Soukal P."/>
            <person name="Eme L."/>
            <person name="Dacks J.B."/>
            <person name="Karnkowska A."/>
            <person name="Elias M."/>
            <person name="Hampl V."/>
        </authorList>
    </citation>
    <scope>NUCLEOTIDE SEQUENCE [LARGE SCALE GENOMIC DNA]</scope>
    <source>
        <strain evidence="3">NAU3</strain>
        <tissue evidence="3">Gut</tissue>
    </source>
</reference>
<feature type="compositionally biased region" description="Basic and acidic residues" evidence="2">
    <location>
        <begin position="452"/>
        <end position="466"/>
    </location>
</feature>
<feature type="compositionally biased region" description="Low complexity" evidence="2">
    <location>
        <begin position="659"/>
        <end position="670"/>
    </location>
</feature>
<feature type="compositionally biased region" description="Low complexity" evidence="2">
    <location>
        <begin position="504"/>
        <end position="527"/>
    </location>
</feature>
<comment type="caution">
    <text evidence="3">The sequence shown here is derived from an EMBL/GenBank/DDBJ whole genome shotgun (WGS) entry which is preliminary data.</text>
</comment>
<feature type="compositionally biased region" description="Acidic residues" evidence="2">
    <location>
        <begin position="886"/>
        <end position="895"/>
    </location>
</feature>